<evidence type="ECO:0000313" key="2">
    <source>
        <dbReference type="Proteomes" id="UP000230233"/>
    </source>
</evidence>
<dbReference type="AlphaFoldDB" id="A0A2G5T3T7"/>
<evidence type="ECO:0008006" key="3">
    <source>
        <dbReference type="Google" id="ProtNLM"/>
    </source>
</evidence>
<accession>A0A2G5T3T7</accession>
<evidence type="ECO:0000313" key="1">
    <source>
        <dbReference type="EMBL" id="PIC21937.1"/>
    </source>
</evidence>
<organism evidence="1 2">
    <name type="scientific">Caenorhabditis nigoni</name>
    <dbReference type="NCBI Taxonomy" id="1611254"/>
    <lineage>
        <taxon>Eukaryota</taxon>
        <taxon>Metazoa</taxon>
        <taxon>Ecdysozoa</taxon>
        <taxon>Nematoda</taxon>
        <taxon>Chromadorea</taxon>
        <taxon>Rhabditida</taxon>
        <taxon>Rhabditina</taxon>
        <taxon>Rhabditomorpha</taxon>
        <taxon>Rhabditoidea</taxon>
        <taxon>Rhabditidae</taxon>
        <taxon>Peloderinae</taxon>
        <taxon>Caenorhabditis</taxon>
    </lineage>
</organism>
<reference evidence="2" key="1">
    <citation type="submission" date="2017-10" db="EMBL/GenBank/DDBJ databases">
        <title>Rapid genome shrinkage in a self-fertile nematode reveals novel sperm competition proteins.</title>
        <authorList>
            <person name="Yin D."/>
            <person name="Schwarz E.M."/>
            <person name="Thomas C.G."/>
            <person name="Felde R.L."/>
            <person name="Korf I.F."/>
            <person name="Cutter A.D."/>
            <person name="Schartner C.M."/>
            <person name="Ralston E.J."/>
            <person name="Meyer B.J."/>
            <person name="Haag E.S."/>
        </authorList>
    </citation>
    <scope>NUCLEOTIDE SEQUENCE [LARGE SCALE GENOMIC DNA]</scope>
    <source>
        <strain evidence="2">JU1422</strain>
    </source>
</reference>
<proteinExistence type="predicted"/>
<keyword evidence="2" id="KW-1185">Reference proteome</keyword>
<dbReference type="Gene3D" id="1.10.510.10">
    <property type="entry name" value="Transferase(Phosphotransferase) domain 1"/>
    <property type="match status" value="1"/>
</dbReference>
<protein>
    <recommendedName>
        <fullName evidence="3">Protein kinase domain-containing protein</fullName>
    </recommendedName>
</protein>
<name>A0A2G5T3T7_9PELO</name>
<dbReference type="OrthoDB" id="283111at2759"/>
<dbReference type="InterPro" id="IPR011009">
    <property type="entry name" value="Kinase-like_dom_sf"/>
</dbReference>
<dbReference type="Proteomes" id="UP000230233">
    <property type="component" value="Chromosome X"/>
</dbReference>
<dbReference type="SUPFAM" id="SSF56112">
    <property type="entry name" value="Protein kinase-like (PK-like)"/>
    <property type="match status" value="1"/>
</dbReference>
<comment type="caution">
    <text evidence="1">The sequence shown here is derived from an EMBL/GenBank/DDBJ whole genome shotgun (WGS) entry which is preliminary data.</text>
</comment>
<sequence>MGFRHCTLNYDFYTPRRPNERDHLLYIIRKDEDKHIYELLEFMLRWDPSRRPSFNDVLYYKFFRDVYI</sequence>
<gene>
    <name evidence="1" type="primary">Cnig_chr_X.g26597</name>
    <name evidence="1" type="ORF">B9Z55_026597</name>
</gene>
<dbReference type="EMBL" id="PDUG01000006">
    <property type="protein sequence ID" value="PIC21937.1"/>
    <property type="molecule type" value="Genomic_DNA"/>
</dbReference>